<keyword evidence="2" id="KW-0472">Membrane</keyword>
<reference evidence="4 5" key="1">
    <citation type="submission" date="2016-10" db="EMBL/GenBank/DDBJ databases">
        <authorList>
            <person name="de Groot N.N."/>
        </authorList>
    </citation>
    <scope>NUCLEOTIDE SEQUENCE [LARGE SCALE GENOMIC DNA]</scope>
    <source>
        <strain evidence="4 5">DSM 19706</strain>
    </source>
</reference>
<dbReference type="PANTHER" id="PTHR34475">
    <property type="match status" value="1"/>
</dbReference>
<feature type="domain" description="Cytoskeleton protein RodZ-like C-terminal" evidence="3">
    <location>
        <begin position="239"/>
        <end position="310"/>
    </location>
</feature>
<dbReference type="InterPro" id="IPR050400">
    <property type="entry name" value="Bact_Cytoskel_RodZ"/>
</dbReference>
<dbReference type="GO" id="GO:0003677">
    <property type="term" value="F:DNA binding"/>
    <property type="evidence" value="ECO:0007669"/>
    <property type="project" value="InterPro"/>
</dbReference>
<dbReference type="STRING" id="349064.SAMN05660429_00188"/>
<evidence type="ECO:0000313" key="5">
    <source>
        <dbReference type="Proteomes" id="UP000199308"/>
    </source>
</evidence>
<organism evidence="4 5">
    <name type="scientific">Thalassotalea agarivorans</name>
    <name type="common">Thalassomonas agarivorans</name>
    <dbReference type="NCBI Taxonomy" id="349064"/>
    <lineage>
        <taxon>Bacteria</taxon>
        <taxon>Pseudomonadati</taxon>
        <taxon>Pseudomonadota</taxon>
        <taxon>Gammaproteobacteria</taxon>
        <taxon>Alteromonadales</taxon>
        <taxon>Colwelliaceae</taxon>
        <taxon>Thalassotalea</taxon>
    </lineage>
</organism>
<protein>
    <submittedName>
        <fullName evidence="4">Cytoskeleton protein RodZ</fullName>
    </submittedName>
</protein>
<gene>
    <name evidence="4" type="ORF">SAMN05660429_00188</name>
</gene>
<dbReference type="InterPro" id="IPR025194">
    <property type="entry name" value="RodZ-like_C"/>
</dbReference>
<dbReference type="AlphaFoldDB" id="A0A1H9YDX9"/>
<dbReference type="RefSeq" id="WP_177168820.1">
    <property type="nucleotide sequence ID" value="NZ_AP027363.1"/>
</dbReference>
<evidence type="ECO:0000313" key="4">
    <source>
        <dbReference type="EMBL" id="SES67178.1"/>
    </source>
</evidence>
<feature type="region of interest" description="Disordered" evidence="1">
    <location>
        <begin position="154"/>
        <end position="175"/>
    </location>
</feature>
<evidence type="ECO:0000256" key="2">
    <source>
        <dbReference type="SAM" id="Phobius"/>
    </source>
</evidence>
<dbReference type="Pfam" id="PF13464">
    <property type="entry name" value="RodZ_C"/>
    <property type="match status" value="1"/>
</dbReference>
<evidence type="ECO:0000259" key="3">
    <source>
        <dbReference type="Pfam" id="PF13464"/>
    </source>
</evidence>
<keyword evidence="5" id="KW-1185">Reference proteome</keyword>
<sequence>MSEELKIEELTEDIEIVGPGLLLKDAREAKGLTAKDIASKLNLRVALVEQIEAEQIDESLPPTYVRGFLRNYARLVGLLESDVIASYESTQVAAEQSAEMLSFSRVTEKQKQHNIVMWISYAVAAIVFGSSFVWWLQASNESSDVPVPAVVASTTEQPAEANEQTVDSAPSNNEQETLATSMPTTAVVENSEPAVEIEQAPVAADTSSAPQESTPVVIQLPQQEGVLPQDDPAILVSAVFDFAGDCWVNIFDANGKRLAWGIKKGGYSMRINGAAPLSVTLGKPELVAIDLDGQEVDMSQFGEGNIAKFTLPLTQAAVVE</sequence>
<dbReference type="Pfam" id="PF13413">
    <property type="entry name" value="HTH_25"/>
    <property type="match status" value="1"/>
</dbReference>
<evidence type="ECO:0000256" key="1">
    <source>
        <dbReference type="SAM" id="MobiDB-lite"/>
    </source>
</evidence>
<accession>A0A1H9YDX9</accession>
<keyword evidence="2" id="KW-1133">Transmembrane helix</keyword>
<dbReference type="EMBL" id="FOHK01000001">
    <property type="protein sequence ID" value="SES67178.1"/>
    <property type="molecule type" value="Genomic_DNA"/>
</dbReference>
<proteinExistence type="predicted"/>
<keyword evidence="2" id="KW-0812">Transmembrane</keyword>
<dbReference type="InterPro" id="IPR010982">
    <property type="entry name" value="Lambda_DNA-bd_dom_sf"/>
</dbReference>
<dbReference type="CDD" id="cd00093">
    <property type="entry name" value="HTH_XRE"/>
    <property type="match status" value="1"/>
</dbReference>
<dbReference type="Gene3D" id="1.10.260.40">
    <property type="entry name" value="lambda repressor-like DNA-binding domains"/>
    <property type="match status" value="1"/>
</dbReference>
<dbReference type="Proteomes" id="UP000199308">
    <property type="component" value="Unassembled WGS sequence"/>
</dbReference>
<feature type="transmembrane region" description="Helical" evidence="2">
    <location>
        <begin position="115"/>
        <end position="136"/>
    </location>
</feature>
<dbReference type="PANTHER" id="PTHR34475:SF1">
    <property type="entry name" value="CYTOSKELETON PROTEIN RODZ"/>
    <property type="match status" value="1"/>
</dbReference>
<dbReference type="InterPro" id="IPR001387">
    <property type="entry name" value="Cro/C1-type_HTH"/>
</dbReference>
<name>A0A1H9YDX9_THASX</name>